<accession>A0A183EJP0</accession>
<reference evidence="4" key="1">
    <citation type="submission" date="2016-06" db="UniProtKB">
        <authorList>
            <consortium name="WormBaseParasite"/>
        </authorList>
    </citation>
    <scope>IDENTIFICATION</scope>
</reference>
<feature type="region of interest" description="Disordered" evidence="1">
    <location>
        <begin position="184"/>
        <end position="241"/>
    </location>
</feature>
<evidence type="ECO:0000256" key="1">
    <source>
        <dbReference type="SAM" id="MobiDB-lite"/>
    </source>
</evidence>
<dbReference type="Proteomes" id="UP000271098">
    <property type="component" value="Unassembled WGS sequence"/>
</dbReference>
<protein>
    <submittedName>
        <fullName evidence="4">BESS domain-containing protein</fullName>
    </submittedName>
</protein>
<sequence length="241" mass="27324">MFWYLQLSQRRSKHKCTISAEYLLKAPEARIDGSQVRNRWLNAQKSPSKEPEKQQYTPHAPAEVEKQQATPNSSADCSPENTAAADRGPDLLAVLEIRSGVRLQRIIPKTCPKCAPQDFPEYTEKKSSALGARGIFAKKLGADLRNRPNIGEILLEAMRKRRLRMRYDVRLKLLVGVIPDDYLNTDAGSSSSSSDQDESERDEQDWSDNDSDTDYSNDNDNNNNNISNEMRPLNEAQERLI</sequence>
<dbReference type="OrthoDB" id="5843315at2759"/>
<dbReference type="AlphaFoldDB" id="A0A183EJP0"/>
<evidence type="ECO:0000313" key="2">
    <source>
        <dbReference type="EMBL" id="VDN37680.1"/>
    </source>
</evidence>
<gene>
    <name evidence="2" type="ORF">GPUH_LOCUS21181</name>
</gene>
<dbReference type="EMBL" id="UYRT01091996">
    <property type="protein sequence ID" value="VDN37680.1"/>
    <property type="molecule type" value="Genomic_DNA"/>
</dbReference>
<organism evidence="4">
    <name type="scientific">Gongylonema pulchrum</name>
    <dbReference type="NCBI Taxonomy" id="637853"/>
    <lineage>
        <taxon>Eukaryota</taxon>
        <taxon>Metazoa</taxon>
        <taxon>Ecdysozoa</taxon>
        <taxon>Nematoda</taxon>
        <taxon>Chromadorea</taxon>
        <taxon>Rhabditida</taxon>
        <taxon>Spirurina</taxon>
        <taxon>Spiruromorpha</taxon>
        <taxon>Spiruroidea</taxon>
        <taxon>Gongylonematidae</taxon>
        <taxon>Gongylonema</taxon>
    </lineage>
</organism>
<evidence type="ECO:0000313" key="3">
    <source>
        <dbReference type="Proteomes" id="UP000271098"/>
    </source>
</evidence>
<feature type="region of interest" description="Disordered" evidence="1">
    <location>
        <begin position="43"/>
        <end position="85"/>
    </location>
</feature>
<feature type="compositionally biased region" description="Low complexity" evidence="1">
    <location>
        <begin position="218"/>
        <end position="228"/>
    </location>
</feature>
<name>A0A183EJP0_9BILA</name>
<keyword evidence="3" id="KW-1185">Reference proteome</keyword>
<evidence type="ECO:0000313" key="4">
    <source>
        <dbReference type="WBParaSite" id="GPUH_0002120601-mRNA-1"/>
    </source>
</evidence>
<dbReference type="WBParaSite" id="GPUH_0002120601-mRNA-1">
    <property type="protein sequence ID" value="GPUH_0002120601-mRNA-1"/>
    <property type="gene ID" value="GPUH_0002120601"/>
</dbReference>
<feature type="compositionally biased region" description="Acidic residues" evidence="1">
    <location>
        <begin position="195"/>
        <end position="217"/>
    </location>
</feature>
<reference evidence="2 3" key="2">
    <citation type="submission" date="2018-11" db="EMBL/GenBank/DDBJ databases">
        <authorList>
            <consortium name="Pathogen Informatics"/>
        </authorList>
    </citation>
    <scope>NUCLEOTIDE SEQUENCE [LARGE SCALE GENOMIC DNA]</scope>
</reference>
<feature type="compositionally biased region" description="Polar residues" evidence="1">
    <location>
        <begin position="67"/>
        <end position="81"/>
    </location>
</feature>
<proteinExistence type="predicted"/>